<reference evidence="5" key="1">
    <citation type="submission" date="2023-07" db="EMBL/GenBank/DDBJ databases">
        <title>A chromosome-level genome assembly of Lolium multiflorum.</title>
        <authorList>
            <person name="Chen Y."/>
            <person name="Copetti D."/>
            <person name="Kolliker R."/>
            <person name="Studer B."/>
        </authorList>
    </citation>
    <scope>NUCLEOTIDE SEQUENCE</scope>
    <source>
        <strain evidence="5">02402/16</strain>
        <tissue evidence="5">Leaf</tissue>
    </source>
</reference>
<feature type="compositionally biased region" description="Low complexity" evidence="2">
    <location>
        <begin position="1564"/>
        <end position="1578"/>
    </location>
</feature>
<evidence type="ECO:0000256" key="1">
    <source>
        <dbReference type="ARBA" id="ARBA00022853"/>
    </source>
</evidence>
<feature type="region of interest" description="Disordered" evidence="2">
    <location>
        <begin position="1476"/>
        <end position="1501"/>
    </location>
</feature>
<feature type="compositionally biased region" description="Low complexity" evidence="2">
    <location>
        <begin position="1154"/>
        <end position="1166"/>
    </location>
</feature>
<feature type="region of interest" description="Disordered" evidence="2">
    <location>
        <begin position="1560"/>
        <end position="1666"/>
    </location>
</feature>
<feature type="compositionally biased region" description="Polar residues" evidence="2">
    <location>
        <begin position="421"/>
        <end position="433"/>
    </location>
</feature>
<keyword evidence="6" id="KW-1185">Reference proteome</keyword>
<feature type="region of interest" description="Disordered" evidence="2">
    <location>
        <begin position="972"/>
        <end position="996"/>
    </location>
</feature>
<feature type="region of interest" description="Disordered" evidence="2">
    <location>
        <begin position="421"/>
        <end position="442"/>
    </location>
</feature>
<feature type="region of interest" description="Disordered" evidence="2">
    <location>
        <begin position="1313"/>
        <end position="1338"/>
    </location>
</feature>
<feature type="compositionally biased region" description="Low complexity" evidence="2">
    <location>
        <begin position="1744"/>
        <end position="1753"/>
    </location>
</feature>
<dbReference type="GO" id="GO:0006325">
    <property type="term" value="P:chromatin organization"/>
    <property type="evidence" value="ECO:0007669"/>
    <property type="project" value="UniProtKB-KW"/>
</dbReference>
<feature type="region of interest" description="Disordered" evidence="2">
    <location>
        <begin position="106"/>
        <end position="127"/>
    </location>
</feature>
<gene>
    <name evidence="5" type="ORF">QYE76_053436</name>
</gene>
<dbReference type="PROSITE" id="PS51204">
    <property type="entry name" value="HSA"/>
    <property type="match status" value="1"/>
</dbReference>
<feature type="domain" description="HSA" evidence="4">
    <location>
        <begin position="588"/>
        <end position="659"/>
    </location>
</feature>
<feature type="compositionally biased region" description="Polar residues" evidence="2">
    <location>
        <begin position="1798"/>
        <end position="1814"/>
    </location>
</feature>
<feature type="compositionally biased region" description="Low complexity" evidence="2">
    <location>
        <begin position="529"/>
        <end position="542"/>
    </location>
</feature>
<feature type="region of interest" description="Disordered" evidence="2">
    <location>
        <begin position="1713"/>
        <end position="1757"/>
    </location>
</feature>
<feature type="region of interest" description="Disordered" evidence="2">
    <location>
        <begin position="192"/>
        <end position="255"/>
    </location>
</feature>
<dbReference type="PANTHER" id="PTHR46774:SF3">
    <property type="entry name" value="CHROMATIN MODIFICATION-RELATED PROTEIN EAF1 A-RELATED"/>
    <property type="match status" value="1"/>
</dbReference>
<evidence type="ECO:0000313" key="6">
    <source>
        <dbReference type="Proteomes" id="UP001231189"/>
    </source>
</evidence>
<feature type="compositionally biased region" description="Polar residues" evidence="2">
    <location>
        <begin position="1586"/>
        <end position="1605"/>
    </location>
</feature>
<feature type="region of interest" description="Disordered" evidence="2">
    <location>
        <begin position="1146"/>
        <end position="1178"/>
    </location>
</feature>
<proteinExistence type="predicted"/>
<dbReference type="PANTHER" id="PTHR46774">
    <property type="entry name" value="CHROMATIN MODIFICATION-RELATED PROTEIN EAF1 A-RELATED"/>
    <property type="match status" value="1"/>
</dbReference>
<feature type="region of interest" description="Disordered" evidence="2">
    <location>
        <begin position="516"/>
        <end position="547"/>
    </location>
</feature>
<comment type="caution">
    <text evidence="5">The sequence shown here is derived from an EMBL/GenBank/DDBJ whole genome shotgun (WGS) entry which is preliminary data.</text>
</comment>
<accession>A0AAD8SW17</accession>
<protein>
    <recommendedName>
        <fullName evidence="7">Chromatin modification-related protein EAF1 B</fullName>
    </recommendedName>
</protein>
<dbReference type="SMART" id="SM00573">
    <property type="entry name" value="HSA"/>
    <property type="match status" value="1"/>
</dbReference>
<sequence length="1907" mass="207434">MGKACFCGPLDTDPSSMGGIVECGVSTDTKDSPRRAAIEKAQEELRQEYDVREERRRELEFLVKGGNPLDFKLGHVASLSVQSTSVTDQIAEQNVISEAKGSFAFDASPHGDSVESSGRPGSSSCREANTADNLMLLDGDTSNIGGEKLVKRGTKRTITPQPELSLCNDGQISVKEAEDSGLFRLGAKSQAYARRRSKSGRDNANTVPVRSPPVPLLSSQRGDATGVVQEAENDDYDGSSIERPKPITSNGNDMLKNVPLNNPVVLEVGGVQAIHEGNQEQKHEITNNKADMLALEISSNNVLGNSQRTGGGGGQMPNATAFAESLHSIPKEASSRTTSFPSKHSEIFREADTLEKAGNSDSDKSMVDAHADDMEIEASVLHPAIQTARFCENELDMTCTDTTKTVGEHPGRNDSLKMKIGQSSDEGLSNTGPGQLEGSSLLIDSSTPVQPEVSAVVKDEAEVCNNVVDTEKETGCLATSDYNKVDKEAASDLDRNNKCSSALSGSDKLVSVDLPPASLREDMPNPLPSTNNSVNNDNGVTNCSRNDTTMTKKECEDSIMTKKEYDDSILRRARFIEANIKRAGERALCNISLEKKRKSHWEFVLEEMAWMSNDFMQERLWRNAAASQMCYWIASSGRASFEEANVYRKQKSVARILSKGVVNFWRSTETLRTTSGEIPKALQVEKSKGLEEMKPAGIKAEKELGGESIEHEKSKWSHQSPIQSYALRFLEYNCNVSACLSLAEAPPTPERLNDFGILKVPAELSDTHLFYEVAPGAMHAYRESVEYQSVYNKRFVNTGHKEDYEPSTCDSVPDVHRENGYGDEGEAYSYLLPGTYDGGLASKSGHKKKQQMHQRTNGTRLYDNGIDPSYDPYLENKTGNQPYLSNGKRPPDFLSIPIKRIRTAARQRVASPFSAGVAGTPQFTSKTDASSGDTNSCQDDQSSLHGGFFPRKNADIESTVDFDKQLMYDGGEVSAKSKKKKKPKYPGHKAPQSASESYTLMAGKKDYLKKRPDAYQFDPNGNTAVNGHASKKIKLVHQAPDISLDALTPVGPLASPVASQMSNMVNPTKIIKIITNRDRGRKSKGLKMAAGHSGPGCPWSNFEDQALVVLVHDMDQNWELVSDALNSIVQLKCIYRRPDECKDRHKLLTDKSSGDGADSADDSGSSQHYQSTLPGIPKGSARQLFQRLQGPFEEETLKTHFEKIIFLGQRLHPCRRKGESQELKPINPLHTSHVLALSQVCPSNFSAGVLTPLDLCDTITSSPDILPVGYPGSHTNVLTLPNHHGSLGPTLPTSNMNARLPGSPGMVLGSSLPSPSTLNAPSRDAQRYGVPRPTSLQGDEQQRIQYNHMLNGRNLQQPGVSVPGVRMMSGANGMGMMTGLARCAPVARPGFPRLGSPGMLNMVSPGNMLSSNGQSMQNSVNLRPGAVTGPGNTMPRPRDPMQMLRPGQNLEEHRQMTVQEYQMQVAQGNSQAVNYSGTQFSNAGTSSPVQSFPVQQSQSNQMPQQVHMFGNTHHSHIRGANQSSPHHQAYVRLAKERHIQQGMMPQQQHTLSAAGAVPTVQNGSQMQPQSSASTAPSSHSHHKKQNPVQSPQDSSVLPNQPANSISNKQKKQQTQQQSRQNQQQRNQGSQQAKLMKSLGRGNVMQQNSPVDATQPSGSNATSNNQVSDRNMVQQGPAYFAGNKGLIPSVSQPGNQPKVYAAHVPQSPIQSSDIGVQGLVQGSPNQTLLAPHQAPIHSSSQLATQQQQQQQQQQRHMNPSHNNIQRLMMQQNRHMNTDGRIELPVDQVQPNQVILSTSIARSTDSGSPGVSSVQQRKQELSQDPTAATSTSQLASSPQDTFIGNEASLSASNQGMLQRQMSGGVPIHGHVTGAQRQQQQGRQQLQTQQQHKPVVQGSVYAHPSNSGPG</sequence>
<feature type="compositionally biased region" description="Low complexity" evidence="2">
    <location>
        <begin position="1612"/>
        <end position="1631"/>
    </location>
</feature>
<feature type="compositionally biased region" description="Polar residues" evidence="2">
    <location>
        <begin position="1476"/>
        <end position="1485"/>
    </location>
</feature>
<dbReference type="InterPro" id="IPR014012">
    <property type="entry name" value="HSA_dom"/>
</dbReference>
<dbReference type="GO" id="GO:0035267">
    <property type="term" value="C:NuA4 histone acetyltransferase complex"/>
    <property type="evidence" value="ECO:0007669"/>
    <property type="project" value="InterPro"/>
</dbReference>
<feature type="compositionally biased region" description="Polar residues" evidence="2">
    <location>
        <begin position="1713"/>
        <end position="1727"/>
    </location>
</feature>
<name>A0AAD8SW17_LOLMU</name>
<feature type="compositionally biased region" description="Polar residues" evidence="2">
    <location>
        <begin position="1643"/>
        <end position="1666"/>
    </location>
</feature>
<feature type="compositionally biased region" description="Low complexity" evidence="2">
    <location>
        <begin position="1873"/>
        <end position="1888"/>
    </location>
</feature>
<dbReference type="InterPro" id="IPR044798">
    <property type="entry name" value="EAF1A/B"/>
</dbReference>
<feature type="region of interest" description="Disordered" evidence="2">
    <location>
        <begin position="911"/>
        <end position="950"/>
    </location>
</feature>
<evidence type="ECO:0000259" key="3">
    <source>
        <dbReference type="PROSITE" id="PS50090"/>
    </source>
</evidence>
<feature type="compositionally biased region" description="Low complexity" evidence="2">
    <location>
        <begin position="114"/>
        <end position="127"/>
    </location>
</feature>
<keyword evidence="1" id="KW-0156">Chromatin regulator</keyword>
<dbReference type="Pfam" id="PF07529">
    <property type="entry name" value="HSA"/>
    <property type="match status" value="1"/>
</dbReference>
<feature type="domain" description="Myb-like" evidence="3">
    <location>
        <begin position="1098"/>
        <end position="1149"/>
    </location>
</feature>
<organism evidence="5 6">
    <name type="scientific">Lolium multiflorum</name>
    <name type="common">Italian ryegrass</name>
    <name type="synonym">Lolium perenne subsp. multiflorum</name>
    <dbReference type="NCBI Taxonomy" id="4521"/>
    <lineage>
        <taxon>Eukaryota</taxon>
        <taxon>Viridiplantae</taxon>
        <taxon>Streptophyta</taxon>
        <taxon>Embryophyta</taxon>
        <taxon>Tracheophyta</taxon>
        <taxon>Spermatophyta</taxon>
        <taxon>Magnoliopsida</taxon>
        <taxon>Liliopsida</taxon>
        <taxon>Poales</taxon>
        <taxon>Poaceae</taxon>
        <taxon>BOP clade</taxon>
        <taxon>Pooideae</taxon>
        <taxon>Poodae</taxon>
        <taxon>Poeae</taxon>
        <taxon>Poeae Chloroplast Group 2 (Poeae type)</taxon>
        <taxon>Loliodinae</taxon>
        <taxon>Loliinae</taxon>
        <taxon>Lolium</taxon>
    </lineage>
</organism>
<feature type="compositionally biased region" description="Low complexity" evidence="2">
    <location>
        <begin position="1486"/>
        <end position="1501"/>
    </location>
</feature>
<dbReference type="PROSITE" id="PS50090">
    <property type="entry name" value="MYB_LIKE"/>
    <property type="match status" value="1"/>
</dbReference>
<feature type="compositionally biased region" description="Polar residues" evidence="2">
    <location>
        <begin position="1836"/>
        <end position="1859"/>
    </location>
</feature>
<dbReference type="InterPro" id="IPR001005">
    <property type="entry name" value="SANT/Myb"/>
</dbReference>
<feature type="compositionally biased region" description="Basic residues" evidence="2">
    <location>
        <begin position="976"/>
        <end position="987"/>
    </location>
</feature>
<feature type="compositionally biased region" description="Low complexity" evidence="2">
    <location>
        <begin position="1824"/>
        <end position="1835"/>
    </location>
</feature>
<feature type="region of interest" description="Disordered" evidence="2">
    <location>
        <begin position="843"/>
        <end position="865"/>
    </location>
</feature>
<feature type="compositionally biased region" description="Polar residues" evidence="2">
    <location>
        <begin position="921"/>
        <end position="944"/>
    </location>
</feature>
<dbReference type="EMBL" id="JAUUTY010000003">
    <property type="protein sequence ID" value="KAK1665277.1"/>
    <property type="molecule type" value="Genomic_DNA"/>
</dbReference>
<evidence type="ECO:0000313" key="5">
    <source>
        <dbReference type="EMBL" id="KAK1665277.1"/>
    </source>
</evidence>
<feature type="region of interest" description="Disordered" evidence="2">
    <location>
        <begin position="1798"/>
        <end position="1907"/>
    </location>
</feature>
<evidence type="ECO:0008006" key="7">
    <source>
        <dbReference type="Google" id="ProtNLM"/>
    </source>
</evidence>
<evidence type="ECO:0000256" key="2">
    <source>
        <dbReference type="SAM" id="MobiDB-lite"/>
    </source>
</evidence>
<dbReference type="Proteomes" id="UP001231189">
    <property type="component" value="Unassembled WGS sequence"/>
</dbReference>
<evidence type="ECO:0000259" key="4">
    <source>
        <dbReference type="PROSITE" id="PS51204"/>
    </source>
</evidence>